<evidence type="ECO:0000313" key="2">
    <source>
        <dbReference type="Proteomes" id="UP000579647"/>
    </source>
</evidence>
<dbReference type="EMBL" id="JACHDO010000002">
    <property type="protein sequence ID" value="MBB5495778.1"/>
    <property type="molecule type" value="Genomic_DNA"/>
</dbReference>
<dbReference type="AlphaFoldDB" id="A0A840WZY6"/>
<keyword evidence="2" id="KW-1185">Reference proteome</keyword>
<comment type="caution">
    <text evidence="1">The sequence shown here is derived from an EMBL/GenBank/DDBJ whole genome shotgun (WGS) entry which is preliminary data.</text>
</comment>
<name>A0A840WZY6_9ACTN</name>
<reference evidence="1 2" key="1">
    <citation type="submission" date="2020-08" db="EMBL/GenBank/DDBJ databases">
        <title>Sequencing the genomes of 1000 actinobacteria strains.</title>
        <authorList>
            <person name="Klenk H.-P."/>
        </authorList>
    </citation>
    <scope>NUCLEOTIDE SEQUENCE [LARGE SCALE GENOMIC DNA]</scope>
    <source>
        <strain evidence="1 2">DSM 44598</strain>
    </source>
</reference>
<accession>A0A840WZY6</accession>
<dbReference type="RefSeq" id="WP_184373154.1">
    <property type="nucleotide sequence ID" value="NZ_JACHDO010000002.1"/>
</dbReference>
<gene>
    <name evidence="1" type="ORF">HNR07_006997</name>
</gene>
<sequence>MSSNQMLAEVIQATGATKADVLRVATQGGATARDWEIARAIEAAGGRLASDLMFQPEQSWRAEHERLCNALWHQTRDEDVEFLREHAAQAGIDDITPLLPGVIEEQPEPGTTNPLAKHYADVTIYPEHTSPDESREIIAHHPSDHDEAGEDQEQDELAAAEALAATVHADLAEVLDDAEAATRLTRAWSTPAEGRQVLARVLEIDPRRWVREELAVRSIYDIAA</sequence>
<evidence type="ECO:0000313" key="1">
    <source>
        <dbReference type="EMBL" id="MBB5495778.1"/>
    </source>
</evidence>
<protein>
    <submittedName>
        <fullName evidence="1">Uncharacterized protein</fullName>
    </submittedName>
</protein>
<proteinExistence type="predicted"/>
<organism evidence="1 2">
    <name type="scientific">Nocardiopsis metallicus</name>
    <dbReference type="NCBI Taxonomy" id="179819"/>
    <lineage>
        <taxon>Bacteria</taxon>
        <taxon>Bacillati</taxon>
        <taxon>Actinomycetota</taxon>
        <taxon>Actinomycetes</taxon>
        <taxon>Streptosporangiales</taxon>
        <taxon>Nocardiopsidaceae</taxon>
        <taxon>Nocardiopsis</taxon>
    </lineage>
</organism>
<dbReference type="Proteomes" id="UP000579647">
    <property type="component" value="Unassembled WGS sequence"/>
</dbReference>